<dbReference type="PRINTS" id="PR00027">
    <property type="entry name" value="PAIREDBOX"/>
</dbReference>
<evidence type="ECO:0000256" key="7">
    <source>
        <dbReference type="ARBA" id="ARBA00023242"/>
    </source>
</evidence>
<dbReference type="STRING" id="6265.A0A0B2VX56"/>
<keyword evidence="2" id="KW-0217">Developmental protein</keyword>
<dbReference type="EMBL" id="JPKZ01000759">
    <property type="protein sequence ID" value="KHN85550.1"/>
    <property type="molecule type" value="Genomic_DNA"/>
</dbReference>
<keyword evidence="4" id="KW-0805">Transcription regulation</keyword>
<accession>A0A0B2VX56</accession>
<sequence length="210" mass="23622">MGSDSMDTLRCWSAKPVNTQFFAPTECAIDRIPYSGASSYSENHAAGSYSLFAKILNFERKAARNEIDTGNSIITQAAVGESARNRFGRPYISGRPLLTCDRRRIVELYEKGVKKIKIAQQLGVTHSCVSKVIRRFKETGVLEAKNSRTASCACPGAATQHDARICRHMRYTNFFLQPKKSTPFTIEWSVYFIFTPFDVLFSFLFPSTAF</sequence>
<evidence type="ECO:0000256" key="4">
    <source>
        <dbReference type="ARBA" id="ARBA00023015"/>
    </source>
</evidence>
<gene>
    <name evidence="9" type="primary">Poxn</name>
    <name evidence="9" type="ORF">Tcan_18903</name>
</gene>
<evidence type="ECO:0000313" key="9">
    <source>
        <dbReference type="EMBL" id="KHN85550.1"/>
    </source>
</evidence>
<dbReference type="InterPro" id="IPR036388">
    <property type="entry name" value="WH-like_DNA-bd_sf"/>
</dbReference>
<protein>
    <submittedName>
        <fullName evidence="9">Paired box pox-neuro protein</fullName>
    </submittedName>
</protein>
<dbReference type="PROSITE" id="PS51057">
    <property type="entry name" value="PAIRED_2"/>
    <property type="match status" value="1"/>
</dbReference>
<comment type="caution">
    <text evidence="9">The sequence shown here is derived from an EMBL/GenBank/DDBJ whole genome shotgun (WGS) entry which is preliminary data.</text>
</comment>
<reference evidence="9 10" key="1">
    <citation type="submission" date="2014-11" db="EMBL/GenBank/DDBJ databases">
        <title>Genetic blueprint of the zoonotic pathogen Toxocara canis.</title>
        <authorList>
            <person name="Zhu X.-Q."/>
            <person name="Korhonen P.K."/>
            <person name="Cai H."/>
            <person name="Young N.D."/>
            <person name="Nejsum P."/>
            <person name="von Samson-Himmelstjerna G."/>
            <person name="Boag P.R."/>
            <person name="Tan P."/>
            <person name="Li Q."/>
            <person name="Min J."/>
            <person name="Yang Y."/>
            <person name="Wang X."/>
            <person name="Fang X."/>
            <person name="Hall R.S."/>
            <person name="Hofmann A."/>
            <person name="Sternberg P.W."/>
            <person name="Jex A.R."/>
            <person name="Gasser R.B."/>
        </authorList>
    </citation>
    <scope>NUCLEOTIDE SEQUENCE [LARGE SCALE GENOMIC DNA]</scope>
    <source>
        <strain evidence="9">PN_DK_2014</strain>
    </source>
</reference>
<dbReference type="GO" id="GO:0000981">
    <property type="term" value="F:DNA-binding transcription factor activity, RNA polymerase II-specific"/>
    <property type="evidence" value="ECO:0007669"/>
    <property type="project" value="TreeGrafter"/>
</dbReference>
<dbReference type="OrthoDB" id="9996331at2759"/>
<keyword evidence="10" id="KW-1185">Reference proteome</keyword>
<keyword evidence="6" id="KW-0804">Transcription</keyword>
<comment type="subcellular location">
    <subcellularLocation>
        <location evidence="1">Nucleus</location>
    </subcellularLocation>
</comment>
<dbReference type="GO" id="GO:0000978">
    <property type="term" value="F:RNA polymerase II cis-regulatory region sequence-specific DNA binding"/>
    <property type="evidence" value="ECO:0007669"/>
    <property type="project" value="TreeGrafter"/>
</dbReference>
<organism evidence="9 10">
    <name type="scientific">Toxocara canis</name>
    <name type="common">Canine roundworm</name>
    <dbReference type="NCBI Taxonomy" id="6265"/>
    <lineage>
        <taxon>Eukaryota</taxon>
        <taxon>Metazoa</taxon>
        <taxon>Ecdysozoa</taxon>
        <taxon>Nematoda</taxon>
        <taxon>Chromadorea</taxon>
        <taxon>Rhabditida</taxon>
        <taxon>Spirurina</taxon>
        <taxon>Ascaridomorpha</taxon>
        <taxon>Ascaridoidea</taxon>
        <taxon>Toxocaridae</taxon>
        <taxon>Toxocara</taxon>
    </lineage>
</organism>
<evidence type="ECO:0000313" key="10">
    <source>
        <dbReference type="Proteomes" id="UP000031036"/>
    </source>
</evidence>
<evidence type="ECO:0000256" key="5">
    <source>
        <dbReference type="ARBA" id="ARBA00023125"/>
    </source>
</evidence>
<proteinExistence type="predicted"/>
<evidence type="ECO:0000256" key="2">
    <source>
        <dbReference type="ARBA" id="ARBA00022473"/>
    </source>
</evidence>
<dbReference type="PANTHER" id="PTHR45636:SF42">
    <property type="entry name" value="PROTEIN CBR-NPAX-1"/>
    <property type="match status" value="1"/>
</dbReference>
<dbReference type="Proteomes" id="UP000031036">
    <property type="component" value="Unassembled WGS sequence"/>
</dbReference>
<dbReference type="Pfam" id="PF00292">
    <property type="entry name" value="PAX"/>
    <property type="match status" value="1"/>
</dbReference>
<keyword evidence="5" id="KW-0238">DNA-binding</keyword>
<dbReference type="GO" id="GO:0005634">
    <property type="term" value="C:nucleus"/>
    <property type="evidence" value="ECO:0007669"/>
    <property type="project" value="UniProtKB-SubCell"/>
</dbReference>
<dbReference type="InterPro" id="IPR001523">
    <property type="entry name" value="Paired_dom"/>
</dbReference>
<dbReference type="SUPFAM" id="SSF46689">
    <property type="entry name" value="Homeodomain-like"/>
    <property type="match status" value="1"/>
</dbReference>
<dbReference type="InterPro" id="IPR043565">
    <property type="entry name" value="PAX_fam"/>
</dbReference>
<dbReference type="SMART" id="SM00351">
    <property type="entry name" value="PAX"/>
    <property type="match status" value="1"/>
</dbReference>
<keyword evidence="7" id="KW-0539">Nucleus</keyword>
<evidence type="ECO:0000256" key="3">
    <source>
        <dbReference type="ARBA" id="ARBA00022724"/>
    </source>
</evidence>
<feature type="domain" description="Paired" evidence="8">
    <location>
        <begin position="80"/>
        <end position="210"/>
    </location>
</feature>
<dbReference type="AlphaFoldDB" id="A0A0B2VX56"/>
<name>A0A0B2VX56_TOXCA</name>
<dbReference type="Gene3D" id="1.10.10.10">
    <property type="entry name" value="Winged helix-like DNA-binding domain superfamily/Winged helix DNA-binding domain"/>
    <property type="match status" value="1"/>
</dbReference>
<evidence type="ECO:0000256" key="6">
    <source>
        <dbReference type="ARBA" id="ARBA00023163"/>
    </source>
</evidence>
<evidence type="ECO:0000256" key="1">
    <source>
        <dbReference type="ARBA" id="ARBA00004123"/>
    </source>
</evidence>
<evidence type="ECO:0000259" key="8">
    <source>
        <dbReference type="PROSITE" id="PS51057"/>
    </source>
</evidence>
<keyword evidence="3" id="KW-0563">Paired box</keyword>
<dbReference type="InterPro" id="IPR009057">
    <property type="entry name" value="Homeodomain-like_sf"/>
</dbReference>
<dbReference type="PANTHER" id="PTHR45636">
    <property type="entry name" value="PAIRED BOX PROTEIN PAX-6-RELATED-RELATED"/>
    <property type="match status" value="1"/>
</dbReference>